<reference evidence="7" key="1">
    <citation type="submission" date="2022-01" db="EMBL/GenBank/DDBJ databases">
        <title>Genome sequnece data of strain Bradyrhizobium sp. nov.</title>
        <authorList>
            <person name="Zhang J."/>
        </authorList>
    </citation>
    <scope>NUCLEOTIDE SEQUENCE</scope>
    <source>
        <strain evidence="7">WYCCWR 13023</strain>
    </source>
</reference>
<feature type="domain" description="Flagellin N-terminal" evidence="4">
    <location>
        <begin position="12"/>
        <end position="120"/>
    </location>
</feature>
<dbReference type="Pfam" id="PF00700">
    <property type="entry name" value="Flagellin_C"/>
    <property type="match status" value="1"/>
</dbReference>
<evidence type="ECO:0000256" key="1">
    <source>
        <dbReference type="ARBA" id="ARBA00005709"/>
    </source>
</evidence>
<comment type="similarity">
    <text evidence="1 3">Belongs to the bacterial flagellin family.</text>
</comment>
<keyword evidence="2 3" id="KW-0975">Bacterial flagellum</keyword>
<evidence type="ECO:0000256" key="2">
    <source>
        <dbReference type="ARBA" id="ARBA00023143"/>
    </source>
</evidence>
<evidence type="ECO:0000259" key="5">
    <source>
        <dbReference type="Pfam" id="PF00700"/>
    </source>
</evidence>
<gene>
    <name evidence="7" type="ORF">L6654_22975</name>
</gene>
<accession>A0A9X1UBL3</accession>
<dbReference type="Gene3D" id="1.20.1330.10">
    <property type="entry name" value="f41 fragment of flagellin, N-terminal domain"/>
    <property type="match status" value="1"/>
</dbReference>
<evidence type="ECO:0000256" key="3">
    <source>
        <dbReference type="RuleBase" id="RU362073"/>
    </source>
</evidence>
<evidence type="ECO:0000259" key="4">
    <source>
        <dbReference type="Pfam" id="PF00669"/>
    </source>
</evidence>
<organism evidence="7 8">
    <name type="scientific">Bradyrhizobium zhengyangense</name>
    <dbReference type="NCBI Taxonomy" id="2911009"/>
    <lineage>
        <taxon>Bacteria</taxon>
        <taxon>Pseudomonadati</taxon>
        <taxon>Pseudomonadota</taxon>
        <taxon>Alphaproteobacteria</taxon>
        <taxon>Hyphomicrobiales</taxon>
        <taxon>Nitrobacteraceae</taxon>
        <taxon>Bradyrhizobium</taxon>
    </lineage>
</organism>
<evidence type="ECO:0000259" key="6">
    <source>
        <dbReference type="Pfam" id="PF07482"/>
    </source>
</evidence>
<name>A0A9X1UBL3_9BRAD</name>
<protein>
    <recommendedName>
        <fullName evidence="3">Flagellin</fullName>
    </recommendedName>
</protein>
<dbReference type="Pfam" id="PF00669">
    <property type="entry name" value="Flagellin_N"/>
    <property type="match status" value="1"/>
</dbReference>
<proteinExistence type="inferred from homology"/>
<dbReference type="RefSeq" id="WP_237865516.1">
    <property type="nucleotide sequence ID" value="NZ_JAKLTY010000015.1"/>
</dbReference>
<evidence type="ECO:0000313" key="7">
    <source>
        <dbReference type="EMBL" id="MCG2629489.1"/>
    </source>
</evidence>
<dbReference type="GO" id="GO:0009288">
    <property type="term" value="C:bacterial-type flagellum"/>
    <property type="evidence" value="ECO:0007669"/>
    <property type="project" value="UniProtKB-SubCell"/>
</dbReference>
<sequence length="747" mass="73534">MSGIVLSASVRQNLLSLQSTADLLATTQNRLSTGKSVNSALDNPTNFFTAQSLDNRASDINNLLDGIANGVQVLQAANTGLTSLQKLIDSAKSIANQALQTTVGYSSKSSVSTTIAGATAADLRGTTSFASAVANSNVLYSGAAGGVTAATSGATLGGISGSDTGTVINAATTAAKLLNGAAAGDANAGVAAGDTLTVSGKTVTFAAGDVPTTIPTGLTQVAASAGVTTGNVFTDTSGNVTVYLGSTTKASIGDVLTAVDLASGTQSNVAGTLTLNAGQTASTVTGGGALKLQSTTGSDLSVTGKADILKALGLTSATGAGNVTATAARTTSSTTVSSLVSSGSTLNVDGHVITFKDAPTPSAASLGATQGVSGNVVTDGNGNSTVYLQNGTISDVLKAIDFATGVQTFTLNGSGSGTLATASGQTASSINTSGQLKISTGVNADLSITGTGNALSVFGLAGNTGTASAFTAARTSGVGGIAGKTLTFTSFNGGTAVNVTFGDGTNGTVKTLDQLNSQLQANNLAATIDANGQLTITASNDYASSTIGSTAAGGAIGGTLTSALTFTTASTPVQDVVAQSARANLVSQYNNILNQIDTTSVDSSFNGVNLLNGDQLKLVFDETGKSSLNITGVTYNSKGLGLAALSVGVDFIDNAATNRVLTNLNSASSTLRSEASALGSNLSVVQIRQDFNKNLINVLQTGSSNLTLADTNVEAANSQALSTRQSIAVSALSLANTSQQSVLQLLR</sequence>
<dbReference type="EMBL" id="JAKLTY010000015">
    <property type="protein sequence ID" value="MCG2629489.1"/>
    <property type="molecule type" value="Genomic_DNA"/>
</dbReference>
<comment type="subcellular location">
    <subcellularLocation>
        <location evidence="3">Secreted</location>
    </subcellularLocation>
    <subcellularLocation>
        <location evidence="3">Bacterial flagellum</location>
    </subcellularLocation>
</comment>
<dbReference type="GO" id="GO:0005198">
    <property type="term" value="F:structural molecule activity"/>
    <property type="evidence" value="ECO:0007669"/>
    <property type="project" value="UniProtKB-UniRule"/>
</dbReference>
<keyword evidence="3" id="KW-0964">Secreted</keyword>
<dbReference type="GO" id="GO:0005576">
    <property type="term" value="C:extracellular region"/>
    <property type="evidence" value="ECO:0007669"/>
    <property type="project" value="UniProtKB-SubCell"/>
</dbReference>
<comment type="caution">
    <text evidence="7">The sequence shown here is derived from an EMBL/GenBank/DDBJ whole genome shotgun (WGS) entry which is preliminary data.</text>
</comment>
<dbReference type="Proteomes" id="UP001139054">
    <property type="component" value="Unassembled WGS sequence"/>
</dbReference>
<feature type="domain" description="Flagellin C-terminal" evidence="5">
    <location>
        <begin position="662"/>
        <end position="746"/>
    </location>
</feature>
<dbReference type="Pfam" id="PF07482">
    <property type="entry name" value="DUF1522"/>
    <property type="match status" value="2"/>
</dbReference>
<evidence type="ECO:0000313" key="8">
    <source>
        <dbReference type="Proteomes" id="UP001139054"/>
    </source>
</evidence>
<dbReference type="SUPFAM" id="SSF64518">
    <property type="entry name" value="Phase 1 flagellin"/>
    <property type="match status" value="1"/>
</dbReference>
<dbReference type="AlphaFoldDB" id="A0A9X1UBL3"/>
<dbReference type="InterPro" id="IPR001029">
    <property type="entry name" value="Flagellin_N"/>
</dbReference>
<comment type="function">
    <text evidence="3">Flagellin is the subunit protein which polymerizes to form the filaments of bacterial flagella.</text>
</comment>
<dbReference type="InterPro" id="IPR046358">
    <property type="entry name" value="Flagellin_C"/>
</dbReference>
<feature type="domain" description="DUF1522" evidence="6">
    <location>
        <begin position="344"/>
        <end position="454"/>
    </location>
</feature>
<feature type="domain" description="DUF1522" evidence="6">
    <location>
        <begin position="194"/>
        <end position="308"/>
    </location>
</feature>
<dbReference type="InterPro" id="IPR011087">
    <property type="entry name" value="DUF1522"/>
</dbReference>
<dbReference type="NCBIfam" id="NF009330">
    <property type="entry name" value="PRK12688.1"/>
    <property type="match status" value="1"/>
</dbReference>